<evidence type="ECO:0000259" key="2">
    <source>
        <dbReference type="Pfam" id="PF01578"/>
    </source>
</evidence>
<proteinExistence type="predicted"/>
<feature type="transmembrane region" description="Helical" evidence="1">
    <location>
        <begin position="186"/>
        <end position="208"/>
    </location>
</feature>
<dbReference type="PANTHER" id="PTHR38034:SF1">
    <property type="entry name" value="INNER MEMBRANE PROTEIN YPJD"/>
    <property type="match status" value="1"/>
</dbReference>
<feature type="transmembrane region" description="Helical" evidence="1">
    <location>
        <begin position="6"/>
        <end position="27"/>
    </location>
</feature>
<keyword evidence="1" id="KW-1133">Transmembrane helix</keyword>
<dbReference type="Pfam" id="PF01578">
    <property type="entry name" value="Cytochrom_C_asm"/>
    <property type="match status" value="1"/>
</dbReference>
<dbReference type="InterPro" id="IPR052372">
    <property type="entry name" value="YpjD/HemX"/>
</dbReference>
<sequence length="280" mass="30895">MFCMSTILLHLIPASLYAGLGVVFWRSCILARAPLAKGRQCMAPRERVFLLIALVAHGVALHSAIFPGEEMRFGFGVAMSLMVWLAICFYWVETLYTRLDGLHAVVMPAGVLASTIPMLFPGEHVLANAASPAFRAHFVIAMLAYSLFTLAALHALLMSVAGRQLHNARFSRLLTNLPPLMTMEALLFRLIAIAFSLLTLTLATGVMFSESLFGQAFRVDHKTIFAAISWLLFGALLLGRNLWGWRGRIALRWTLAGFVALMLAYVGSRFVIEVVLQRIG</sequence>
<dbReference type="STRING" id="1348657.M622_11735"/>
<keyword evidence="1" id="KW-0812">Transmembrane</keyword>
<protein>
    <submittedName>
        <fullName evidence="3">ABC transporter permease</fullName>
    </submittedName>
</protein>
<dbReference type="InterPro" id="IPR002541">
    <property type="entry name" value="Cyt_c_assembly"/>
</dbReference>
<feature type="transmembrane region" description="Helical" evidence="1">
    <location>
        <begin position="250"/>
        <end position="272"/>
    </location>
</feature>
<feature type="transmembrane region" description="Helical" evidence="1">
    <location>
        <begin position="48"/>
        <end position="67"/>
    </location>
</feature>
<evidence type="ECO:0000313" key="4">
    <source>
        <dbReference type="Proteomes" id="UP000015455"/>
    </source>
</evidence>
<dbReference type="GO" id="GO:0020037">
    <property type="term" value="F:heme binding"/>
    <property type="evidence" value="ECO:0007669"/>
    <property type="project" value="InterPro"/>
</dbReference>
<organism evidence="3 4">
    <name type="scientific">Thauera terpenica 58Eu</name>
    <dbReference type="NCBI Taxonomy" id="1348657"/>
    <lineage>
        <taxon>Bacteria</taxon>
        <taxon>Pseudomonadati</taxon>
        <taxon>Pseudomonadota</taxon>
        <taxon>Betaproteobacteria</taxon>
        <taxon>Rhodocyclales</taxon>
        <taxon>Zoogloeaceae</taxon>
        <taxon>Thauera</taxon>
    </lineage>
</organism>
<dbReference type="PANTHER" id="PTHR38034">
    <property type="entry name" value="INNER MEMBRANE PROTEIN YPJD"/>
    <property type="match status" value="1"/>
</dbReference>
<gene>
    <name evidence="3" type="ORF">M622_11735</name>
</gene>
<feature type="transmembrane region" description="Helical" evidence="1">
    <location>
        <begin position="223"/>
        <end position="243"/>
    </location>
</feature>
<evidence type="ECO:0000313" key="3">
    <source>
        <dbReference type="EMBL" id="EPZ16575.1"/>
    </source>
</evidence>
<feature type="domain" description="Cytochrome c assembly protein" evidence="2">
    <location>
        <begin position="51"/>
        <end position="274"/>
    </location>
</feature>
<comment type="caution">
    <text evidence="3">The sequence shown here is derived from an EMBL/GenBank/DDBJ whole genome shotgun (WGS) entry which is preliminary data.</text>
</comment>
<dbReference type="PATRIC" id="fig|1348657.5.peg.888"/>
<feature type="transmembrane region" description="Helical" evidence="1">
    <location>
        <begin position="73"/>
        <end position="92"/>
    </location>
</feature>
<dbReference type="Proteomes" id="UP000015455">
    <property type="component" value="Unassembled WGS sequence"/>
</dbReference>
<dbReference type="GO" id="GO:0017004">
    <property type="term" value="P:cytochrome complex assembly"/>
    <property type="evidence" value="ECO:0007669"/>
    <property type="project" value="InterPro"/>
</dbReference>
<evidence type="ECO:0000256" key="1">
    <source>
        <dbReference type="SAM" id="Phobius"/>
    </source>
</evidence>
<name>S9ZGY7_9RHOO</name>
<dbReference type="AlphaFoldDB" id="S9ZGY7"/>
<keyword evidence="1" id="KW-0472">Membrane</keyword>
<feature type="transmembrane region" description="Helical" evidence="1">
    <location>
        <begin position="140"/>
        <end position="165"/>
    </location>
</feature>
<dbReference type="eggNOG" id="COG4137">
    <property type="taxonomic scope" value="Bacteria"/>
</dbReference>
<dbReference type="EMBL" id="ATJV01000043">
    <property type="protein sequence ID" value="EPZ16575.1"/>
    <property type="molecule type" value="Genomic_DNA"/>
</dbReference>
<reference evidence="3 4" key="1">
    <citation type="submission" date="2013-06" db="EMBL/GenBank/DDBJ databases">
        <title>Draft genome sequence of Thauera terpenica.</title>
        <authorList>
            <person name="Liu B."/>
            <person name="Frostegard A.H."/>
            <person name="Shapleigh J.P."/>
        </authorList>
    </citation>
    <scope>NUCLEOTIDE SEQUENCE [LARGE SCALE GENOMIC DNA]</scope>
    <source>
        <strain evidence="3 4">58Eu</strain>
    </source>
</reference>
<accession>S9ZGY7</accession>
<keyword evidence="4" id="KW-1185">Reference proteome</keyword>
<feature type="transmembrane region" description="Helical" evidence="1">
    <location>
        <begin position="99"/>
        <end position="120"/>
    </location>
</feature>